<feature type="compositionally biased region" description="Polar residues" evidence="1">
    <location>
        <begin position="10"/>
        <end position="19"/>
    </location>
</feature>
<evidence type="ECO:0000313" key="3">
    <source>
        <dbReference type="EMBL" id="MBC8538374.1"/>
    </source>
</evidence>
<name>A0A926DIH2_9FIRM</name>
<dbReference type="SMART" id="SM00481">
    <property type="entry name" value="POLIIIAc"/>
    <property type="match status" value="1"/>
</dbReference>
<dbReference type="RefSeq" id="WP_178621078.1">
    <property type="nucleotide sequence ID" value="NZ_JACRSS010000002.1"/>
</dbReference>
<dbReference type="Gene3D" id="3.20.20.140">
    <property type="entry name" value="Metal-dependent hydrolases"/>
    <property type="match status" value="1"/>
</dbReference>
<dbReference type="GO" id="GO:0004534">
    <property type="term" value="F:5'-3' RNA exonuclease activity"/>
    <property type="evidence" value="ECO:0007669"/>
    <property type="project" value="TreeGrafter"/>
</dbReference>
<organism evidence="3 4">
    <name type="scientific">Guopingia tenuis</name>
    <dbReference type="NCBI Taxonomy" id="2763656"/>
    <lineage>
        <taxon>Bacteria</taxon>
        <taxon>Bacillati</taxon>
        <taxon>Bacillota</taxon>
        <taxon>Clostridia</taxon>
        <taxon>Christensenellales</taxon>
        <taxon>Christensenellaceae</taxon>
        <taxon>Guopingia</taxon>
    </lineage>
</organism>
<accession>A0A926DIH2</accession>
<comment type="caution">
    <text evidence="3">The sequence shown here is derived from an EMBL/GenBank/DDBJ whole genome shotgun (WGS) entry which is preliminary data.</text>
</comment>
<dbReference type="GO" id="GO:0035312">
    <property type="term" value="F:5'-3' DNA exonuclease activity"/>
    <property type="evidence" value="ECO:0007669"/>
    <property type="project" value="TreeGrafter"/>
</dbReference>
<dbReference type="InterPro" id="IPR003141">
    <property type="entry name" value="Pol/His_phosphatase_N"/>
</dbReference>
<proteinExistence type="predicted"/>
<dbReference type="CDD" id="cd07438">
    <property type="entry name" value="PHP_HisPPase_AMP"/>
    <property type="match status" value="1"/>
</dbReference>
<evidence type="ECO:0000259" key="2">
    <source>
        <dbReference type="SMART" id="SM00481"/>
    </source>
</evidence>
<reference evidence="3" key="1">
    <citation type="submission" date="2020-08" db="EMBL/GenBank/DDBJ databases">
        <title>Genome public.</title>
        <authorList>
            <person name="Liu C."/>
            <person name="Sun Q."/>
        </authorList>
    </citation>
    <scope>NUCLEOTIDE SEQUENCE</scope>
    <source>
        <strain evidence="3">NSJ-63</strain>
    </source>
</reference>
<keyword evidence="4" id="KW-1185">Reference proteome</keyword>
<dbReference type="PANTHER" id="PTHR42924">
    <property type="entry name" value="EXONUCLEASE"/>
    <property type="match status" value="1"/>
</dbReference>
<dbReference type="Gene3D" id="1.10.150.650">
    <property type="match status" value="1"/>
</dbReference>
<protein>
    <submittedName>
        <fullName evidence="3">PHP domain-containing protein</fullName>
    </submittedName>
</protein>
<feature type="region of interest" description="Disordered" evidence="1">
    <location>
        <begin position="1"/>
        <end position="20"/>
    </location>
</feature>
<dbReference type="PANTHER" id="PTHR42924:SF3">
    <property type="entry name" value="POLYMERASE_HISTIDINOL PHOSPHATASE N-TERMINAL DOMAIN-CONTAINING PROTEIN"/>
    <property type="match status" value="1"/>
</dbReference>
<sequence length="281" mass="31456">MEKIDLHMHSTASDGSSTPRELARECKAAGITRAALTDHDTIDGVAEFLEEAGRIGLPAISGLEYNVEYEGEMHILAYGMDIWNQELRDALDVLANQRITRASRMVKKLQDQGYPITLERVEEIAGGGVLGRPHIARALLEKGFGENVEDAFKRYLEPGKPGFLPRLKIKSSEAIRLARQAGGHCVLAHPKLAYYPDYDELLTRLKGEGLEGLEVYYPAHSDEEVEFFFGLAKKYDLFITQGSDYHGKIRKSTQLFREQRGGAALEESVERLFARVSSKKE</sequence>
<evidence type="ECO:0000256" key="1">
    <source>
        <dbReference type="SAM" id="MobiDB-lite"/>
    </source>
</evidence>
<dbReference type="InterPro" id="IPR016195">
    <property type="entry name" value="Pol/histidinol_Pase-like"/>
</dbReference>
<dbReference type="EMBL" id="JACRSS010000002">
    <property type="protein sequence ID" value="MBC8538374.1"/>
    <property type="molecule type" value="Genomic_DNA"/>
</dbReference>
<dbReference type="Pfam" id="PF02811">
    <property type="entry name" value="PHP"/>
    <property type="match status" value="1"/>
</dbReference>
<dbReference type="AlphaFoldDB" id="A0A926DIH2"/>
<feature type="domain" description="Polymerase/histidinol phosphatase N-terminal" evidence="2">
    <location>
        <begin position="4"/>
        <end position="69"/>
    </location>
</feature>
<dbReference type="Proteomes" id="UP000617951">
    <property type="component" value="Unassembled WGS sequence"/>
</dbReference>
<evidence type="ECO:0000313" key="4">
    <source>
        <dbReference type="Proteomes" id="UP000617951"/>
    </source>
</evidence>
<gene>
    <name evidence="3" type="ORF">H8693_05435</name>
</gene>
<dbReference type="InterPro" id="IPR052018">
    <property type="entry name" value="PHP_domain"/>
</dbReference>
<dbReference type="InterPro" id="IPR004013">
    <property type="entry name" value="PHP_dom"/>
</dbReference>
<dbReference type="SUPFAM" id="SSF89550">
    <property type="entry name" value="PHP domain-like"/>
    <property type="match status" value="1"/>
</dbReference>